<organism evidence="2 3">
    <name type="scientific">Parathermosynechococcus lividus PCC 6715</name>
    <dbReference type="NCBI Taxonomy" id="1917166"/>
    <lineage>
        <taxon>Bacteria</taxon>
        <taxon>Bacillati</taxon>
        <taxon>Cyanobacteriota</taxon>
        <taxon>Cyanophyceae</taxon>
        <taxon>Acaryochloridales</taxon>
        <taxon>Thermosynechococcaceae</taxon>
        <taxon>Parathermosynechococcus</taxon>
    </lineage>
</organism>
<reference evidence="3" key="2">
    <citation type="journal article" date="2022" name="Front. Microbiol.">
        <title>Comparative Genomic Analysis Revealed Distinct Molecular Components and Organization of CO2-Concentrating Mechanism in Thermophilic Cyanobacteria.</title>
        <authorList>
            <person name="Tang J."/>
            <person name="Zhou H."/>
            <person name="Yao D."/>
            <person name="Riaz S."/>
            <person name="You D."/>
            <person name="Klepacz-Smolka A."/>
            <person name="Daroch M."/>
        </authorList>
    </citation>
    <scope>NUCLEOTIDE SEQUENCE [LARGE SCALE GENOMIC DNA]</scope>
    <source>
        <strain evidence="3">PCC 6715</strain>
    </source>
</reference>
<evidence type="ECO:0000313" key="2">
    <source>
        <dbReference type="EMBL" id="ATS18950.1"/>
    </source>
</evidence>
<accession>A0A2D2Q366</accession>
<keyword evidence="1" id="KW-0812">Transmembrane</keyword>
<keyword evidence="1" id="KW-1133">Transmembrane helix</keyword>
<keyword evidence="3" id="KW-1185">Reference proteome</keyword>
<reference evidence="2 3" key="1">
    <citation type="submission" date="2016-11" db="EMBL/GenBank/DDBJ databases">
        <title>Complete genome sequence of thermophilic cyanobacteria strain Synechococcus sp. PCC6715.</title>
        <authorList>
            <person name="Tang J."/>
            <person name="Daroch M."/>
            <person name="Liang Y."/>
            <person name="Jiang D."/>
            <person name="Shah M."/>
        </authorList>
    </citation>
    <scope>NUCLEOTIDE SEQUENCE [LARGE SCALE GENOMIC DNA]</scope>
    <source>
        <strain evidence="2 3">PCC 6715</strain>
    </source>
</reference>
<feature type="transmembrane region" description="Helical" evidence="1">
    <location>
        <begin position="7"/>
        <end position="29"/>
    </location>
</feature>
<evidence type="ECO:0000313" key="3">
    <source>
        <dbReference type="Proteomes" id="UP000231057"/>
    </source>
</evidence>
<name>A0A2D2Q366_PARLV</name>
<dbReference type="EMBL" id="CP018092">
    <property type="protein sequence ID" value="ATS18950.1"/>
    <property type="molecule type" value="Genomic_DNA"/>
</dbReference>
<keyword evidence="1" id="KW-0472">Membrane</keyword>
<dbReference type="RefSeq" id="WP_099799289.1">
    <property type="nucleotide sequence ID" value="NZ_CP018092.1"/>
</dbReference>
<gene>
    <name evidence="2" type="ORF">BRW62_09575</name>
</gene>
<protein>
    <submittedName>
        <fullName evidence="2">Uncharacterized protein</fullName>
    </submittedName>
</protein>
<dbReference type="OrthoDB" id="583732at2"/>
<evidence type="ECO:0000256" key="1">
    <source>
        <dbReference type="SAM" id="Phobius"/>
    </source>
</evidence>
<dbReference type="Proteomes" id="UP000231057">
    <property type="component" value="Chromosome"/>
</dbReference>
<sequence length="114" mass="11932">MDQLVNIIAALGVPGLVLVVAMAVTGWAGAAALTAALAVLGGPFGMLGGIAVLGILGLISKGLSDYGFEAIFKATVDELRRKGKSKVDIEQEVESYPISRDLKLKIKDYLRTMA</sequence>
<proteinExistence type="predicted"/>
<feature type="transmembrane region" description="Helical" evidence="1">
    <location>
        <begin position="35"/>
        <end position="59"/>
    </location>
</feature>
<dbReference type="KEGG" id="slw:BRW62_09575"/>
<dbReference type="AlphaFoldDB" id="A0A2D2Q366"/>